<dbReference type="EMBL" id="UZAH01030758">
    <property type="protein sequence ID" value="VDP11990.1"/>
    <property type="molecule type" value="Genomic_DNA"/>
</dbReference>
<reference evidence="1 2" key="1">
    <citation type="submission" date="2018-11" db="EMBL/GenBank/DDBJ databases">
        <authorList>
            <consortium name="Pathogen Informatics"/>
        </authorList>
    </citation>
    <scope>NUCLEOTIDE SEQUENCE [LARGE SCALE GENOMIC DNA]</scope>
</reference>
<reference evidence="3" key="2">
    <citation type="submission" date="2019-09" db="UniProtKB">
        <authorList>
            <consortium name="WormBaseParasite"/>
        </authorList>
    </citation>
    <scope>IDENTIFICATION</scope>
</reference>
<accession>A0A183G9D2</accession>
<dbReference type="OrthoDB" id="5843789at2759"/>
<sequence>MGVLSLVIEEGKNKMANAFNVPPTGFCKVGSGGDCMRCDCNTPLSCYKGTCR</sequence>
<protein>
    <submittedName>
        <fullName evidence="3">GRANULINS domain-containing protein</fullName>
    </submittedName>
</protein>
<gene>
    <name evidence="1" type="ORF">HPBE_LOCUS18544</name>
</gene>
<organism evidence="2 3">
    <name type="scientific">Heligmosomoides polygyrus</name>
    <name type="common">Parasitic roundworm</name>
    <dbReference type="NCBI Taxonomy" id="6339"/>
    <lineage>
        <taxon>Eukaryota</taxon>
        <taxon>Metazoa</taxon>
        <taxon>Ecdysozoa</taxon>
        <taxon>Nematoda</taxon>
        <taxon>Chromadorea</taxon>
        <taxon>Rhabditida</taxon>
        <taxon>Rhabditina</taxon>
        <taxon>Rhabditomorpha</taxon>
        <taxon>Strongyloidea</taxon>
        <taxon>Heligmosomidae</taxon>
        <taxon>Heligmosomoides</taxon>
    </lineage>
</organism>
<evidence type="ECO:0000313" key="2">
    <source>
        <dbReference type="Proteomes" id="UP000050761"/>
    </source>
</evidence>
<dbReference type="Proteomes" id="UP000050761">
    <property type="component" value="Unassembled WGS sequence"/>
</dbReference>
<name>A0A183G9D2_HELPZ</name>
<keyword evidence="2" id="KW-1185">Reference proteome</keyword>
<proteinExistence type="predicted"/>
<accession>A0A3P8B4C8</accession>
<evidence type="ECO:0000313" key="3">
    <source>
        <dbReference type="WBParaSite" id="HPBE_0001854501-mRNA-1"/>
    </source>
</evidence>
<dbReference type="AlphaFoldDB" id="A0A183G9D2"/>
<dbReference type="WBParaSite" id="HPBE_0001854501-mRNA-1">
    <property type="protein sequence ID" value="HPBE_0001854501-mRNA-1"/>
    <property type="gene ID" value="HPBE_0001854501"/>
</dbReference>
<evidence type="ECO:0000313" key="1">
    <source>
        <dbReference type="EMBL" id="VDP11990.1"/>
    </source>
</evidence>